<evidence type="ECO:0000313" key="2">
    <source>
        <dbReference type="Proteomes" id="UP000246464"/>
    </source>
</evidence>
<protein>
    <submittedName>
        <fullName evidence="1">Uncharacterized protein</fullName>
    </submittedName>
</protein>
<keyword evidence="2" id="KW-1185">Reference proteome</keyword>
<accession>A0A2U9CDJ2</accession>
<dbReference type="EMBL" id="CP026257">
    <property type="protein sequence ID" value="AWP13769.1"/>
    <property type="molecule type" value="Genomic_DNA"/>
</dbReference>
<dbReference type="Proteomes" id="UP000246464">
    <property type="component" value="Chromosome 15"/>
</dbReference>
<proteinExistence type="predicted"/>
<sequence length="71" mass="7749">MDDLLSPRGISTIWRGRRAVAQRIDLPGAVEEVWIAVCVYAFISPTVGDSDLDPAPRSPHKPFPGTCRAIC</sequence>
<name>A0A2U9CDJ2_SCOMX</name>
<reference evidence="1 2" key="1">
    <citation type="submission" date="2017-12" db="EMBL/GenBank/DDBJ databases">
        <title>Integrating genomic resources of turbot (Scophthalmus maximus) in depth evaluation of genetic and physical mapping variation across individuals.</title>
        <authorList>
            <person name="Martinez P."/>
        </authorList>
    </citation>
    <scope>NUCLEOTIDE SEQUENCE [LARGE SCALE GENOMIC DNA]</scope>
</reference>
<organism evidence="1 2">
    <name type="scientific">Scophthalmus maximus</name>
    <name type="common">Turbot</name>
    <name type="synonym">Psetta maxima</name>
    <dbReference type="NCBI Taxonomy" id="52904"/>
    <lineage>
        <taxon>Eukaryota</taxon>
        <taxon>Metazoa</taxon>
        <taxon>Chordata</taxon>
        <taxon>Craniata</taxon>
        <taxon>Vertebrata</taxon>
        <taxon>Euteleostomi</taxon>
        <taxon>Actinopterygii</taxon>
        <taxon>Neopterygii</taxon>
        <taxon>Teleostei</taxon>
        <taxon>Neoteleostei</taxon>
        <taxon>Acanthomorphata</taxon>
        <taxon>Carangaria</taxon>
        <taxon>Pleuronectiformes</taxon>
        <taxon>Pleuronectoidei</taxon>
        <taxon>Scophthalmidae</taxon>
        <taxon>Scophthalmus</taxon>
    </lineage>
</organism>
<evidence type="ECO:0000313" key="1">
    <source>
        <dbReference type="EMBL" id="AWP13769.1"/>
    </source>
</evidence>
<dbReference type="AlphaFoldDB" id="A0A2U9CDJ2"/>
<gene>
    <name evidence="1" type="ORF">SMAX5B_021095</name>
</gene>